<feature type="compositionally biased region" description="Basic residues" evidence="1">
    <location>
        <begin position="146"/>
        <end position="164"/>
    </location>
</feature>
<evidence type="ECO:0000313" key="2">
    <source>
        <dbReference type="EMBL" id="KAF9962504.1"/>
    </source>
</evidence>
<sequence length="176" mass="20244">MSTNQRTWVQRLANDCAKVTTPKSILDIVQNWRPPKREYALGLGRILVDFIARTKAKRQQPQMMQNALEIRPDIPDLGVQQTPSDCTKTASDPSPITTEEVREEARTSLPQQERSQPPLPSTGQHQQQQEQQEQQGEQGEQDRERLKRSRSREHMARPKSKLIFKVKAPQDFAAHK</sequence>
<evidence type="ECO:0000256" key="1">
    <source>
        <dbReference type="SAM" id="MobiDB-lite"/>
    </source>
</evidence>
<reference evidence="2" key="1">
    <citation type="journal article" date="2020" name="Fungal Divers.">
        <title>Resolving the Mortierellaceae phylogeny through synthesis of multi-gene phylogenetics and phylogenomics.</title>
        <authorList>
            <person name="Vandepol N."/>
            <person name="Liber J."/>
            <person name="Desiro A."/>
            <person name="Na H."/>
            <person name="Kennedy M."/>
            <person name="Barry K."/>
            <person name="Grigoriev I.V."/>
            <person name="Miller A.N."/>
            <person name="O'Donnell K."/>
            <person name="Stajich J.E."/>
            <person name="Bonito G."/>
        </authorList>
    </citation>
    <scope>NUCLEOTIDE SEQUENCE</scope>
    <source>
        <strain evidence="2">MES-2147</strain>
    </source>
</reference>
<dbReference type="EMBL" id="JAAAHW010006377">
    <property type="protein sequence ID" value="KAF9962504.1"/>
    <property type="molecule type" value="Genomic_DNA"/>
</dbReference>
<evidence type="ECO:0000313" key="3">
    <source>
        <dbReference type="Proteomes" id="UP000749646"/>
    </source>
</evidence>
<comment type="caution">
    <text evidence="2">The sequence shown here is derived from an EMBL/GenBank/DDBJ whole genome shotgun (WGS) entry which is preliminary data.</text>
</comment>
<feature type="region of interest" description="Disordered" evidence="1">
    <location>
        <begin position="69"/>
        <end position="176"/>
    </location>
</feature>
<feature type="compositionally biased region" description="Polar residues" evidence="1">
    <location>
        <begin position="79"/>
        <end position="97"/>
    </location>
</feature>
<name>A0A9P6M231_9FUNG</name>
<dbReference type="Proteomes" id="UP000749646">
    <property type="component" value="Unassembled WGS sequence"/>
</dbReference>
<organism evidence="2 3">
    <name type="scientific">Modicella reniformis</name>
    <dbReference type="NCBI Taxonomy" id="1440133"/>
    <lineage>
        <taxon>Eukaryota</taxon>
        <taxon>Fungi</taxon>
        <taxon>Fungi incertae sedis</taxon>
        <taxon>Mucoromycota</taxon>
        <taxon>Mortierellomycotina</taxon>
        <taxon>Mortierellomycetes</taxon>
        <taxon>Mortierellales</taxon>
        <taxon>Mortierellaceae</taxon>
        <taxon>Modicella</taxon>
    </lineage>
</organism>
<proteinExistence type="predicted"/>
<dbReference type="AlphaFoldDB" id="A0A9P6M231"/>
<feature type="compositionally biased region" description="Low complexity" evidence="1">
    <location>
        <begin position="123"/>
        <end position="138"/>
    </location>
</feature>
<accession>A0A9P6M231</accession>
<gene>
    <name evidence="2" type="ORF">BGZ65_009047</name>
</gene>
<protein>
    <submittedName>
        <fullName evidence="2">Uncharacterized protein</fullName>
    </submittedName>
</protein>
<keyword evidence="3" id="KW-1185">Reference proteome</keyword>